<dbReference type="RefSeq" id="XP_062725198.1">
    <property type="nucleotide sequence ID" value="XM_062863260.1"/>
</dbReference>
<gene>
    <name evidence="2" type="ORF">B0T15DRAFT_2567</name>
</gene>
<feature type="region of interest" description="Disordered" evidence="1">
    <location>
        <begin position="92"/>
        <end position="133"/>
    </location>
</feature>
<evidence type="ECO:0000313" key="2">
    <source>
        <dbReference type="EMBL" id="KAK3309418.1"/>
    </source>
</evidence>
<protein>
    <submittedName>
        <fullName evidence="2">Uncharacterized protein</fullName>
    </submittedName>
</protein>
<dbReference type="Proteomes" id="UP001273166">
    <property type="component" value="Unassembled WGS sequence"/>
</dbReference>
<evidence type="ECO:0000313" key="3">
    <source>
        <dbReference type="Proteomes" id="UP001273166"/>
    </source>
</evidence>
<proteinExistence type="predicted"/>
<dbReference type="AlphaFoldDB" id="A0AAJ0H079"/>
<reference evidence="2" key="2">
    <citation type="submission" date="2023-06" db="EMBL/GenBank/DDBJ databases">
        <authorList>
            <consortium name="Lawrence Berkeley National Laboratory"/>
            <person name="Mondo S.J."/>
            <person name="Hensen N."/>
            <person name="Bonometti L."/>
            <person name="Westerberg I."/>
            <person name="Brannstrom I.O."/>
            <person name="Guillou S."/>
            <person name="Cros-Aarteil S."/>
            <person name="Calhoun S."/>
            <person name="Haridas S."/>
            <person name="Kuo A."/>
            <person name="Pangilinan J."/>
            <person name="Riley R."/>
            <person name="Labutti K."/>
            <person name="Andreopoulos B."/>
            <person name="Lipzen A."/>
            <person name="Chen C."/>
            <person name="Yanf M."/>
            <person name="Daum C."/>
            <person name="Ng V."/>
            <person name="Clum A."/>
            <person name="Steindorff A."/>
            <person name="Ohm R."/>
            <person name="Martin F."/>
            <person name="Silar P."/>
            <person name="Natvig D."/>
            <person name="Lalanne C."/>
            <person name="Gautier V."/>
            <person name="Ament-Velasquez S.L."/>
            <person name="Kruys A."/>
            <person name="Hutchinson M.I."/>
            <person name="Powell A.J."/>
            <person name="Barry K."/>
            <person name="Miller A.N."/>
            <person name="Grigoriev I.V."/>
            <person name="Debuchy R."/>
            <person name="Gladieux P."/>
            <person name="Thoren M.H."/>
            <person name="Johannesson H."/>
        </authorList>
    </citation>
    <scope>NUCLEOTIDE SEQUENCE</scope>
    <source>
        <strain evidence="2">CBS 333.67</strain>
    </source>
</reference>
<accession>A0AAJ0H079</accession>
<sequence length="133" mass="14044">MRRLLAIPIRIPRATTSALRTTVNTLGVRCHPIYTPRSLGQQPRCSFFYSTQIQQGPDSSKTSDHLGPGYGPGPATGAGTGVFISAQMFGTEVKGNPTESEADVAADRCEADPLPPELHHKARSSGEAGLGPT</sequence>
<feature type="compositionally biased region" description="Gly residues" evidence="1">
    <location>
        <begin position="68"/>
        <end position="78"/>
    </location>
</feature>
<dbReference type="GeneID" id="87882089"/>
<keyword evidence="3" id="KW-1185">Reference proteome</keyword>
<name>A0AAJ0H079_9PEZI</name>
<reference evidence="2" key="1">
    <citation type="journal article" date="2023" name="Mol. Phylogenet. Evol.">
        <title>Genome-scale phylogeny and comparative genomics of the fungal order Sordariales.</title>
        <authorList>
            <person name="Hensen N."/>
            <person name="Bonometti L."/>
            <person name="Westerberg I."/>
            <person name="Brannstrom I.O."/>
            <person name="Guillou S."/>
            <person name="Cros-Aarteil S."/>
            <person name="Calhoun S."/>
            <person name="Haridas S."/>
            <person name="Kuo A."/>
            <person name="Mondo S."/>
            <person name="Pangilinan J."/>
            <person name="Riley R."/>
            <person name="LaButti K."/>
            <person name="Andreopoulos B."/>
            <person name="Lipzen A."/>
            <person name="Chen C."/>
            <person name="Yan M."/>
            <person name="Daum C."/>
            <person name="Ng V."/>
            <person name="Clum A."/>
            <person name="Steindorff A."/>
            <person name="Ohm R.A."/>
            <person name="Martin F."/>
            <person name="Silar P."/>
            <person name="Natvig D.O."/>
            <person name="Lalanne C."/>
            <person name="Gautier V."/>
            <person name="Ament-Velasquez S.L."/>
            <person name="Kruys A."/>
            <person name="Hutchinson M.I."/>
            <person name="Powell A.J."/>
            <person name="Barry K."/>
            <person name="Miller A.N."/>
            <person name="Grigoriev I.V."/>
            <person name="Debuchy R."/>
            <person name="Gladieux P."/>
            <person name="Hiltunen Thoren M."/>
            <person name="Johannesson H."/>
        </authorList>
    </citation>
    <scope>NUCLEOTIDE SEQUENCE</scope>
    <source>
        <strain evidence="2">CBS 333.67</strain>
    </source>
</reference>
<organism evidence="2 3">
    <name type="scientific">Chaetomium strumarium</name>
    <dbReference type="NCBI Taxonomy" id="1170767"/>
    <lineage>
        <taxon>Eukaryota</taxon>
        <taxon>Fungi</taxon>
        <taxon>Dikarya</taxon>
        <taxon>Ascomycota</taxon>
        <taxon>Pezizomycotina</taxon>
        <taxon>Sordariomycetes</taxon>
        <taxon>Sordariomycetidae</taxon>
        <taxon>Sordariales</taxon>
        <taxon>Chaetomiaceae</taxon>
        <taxon>Chaetomium</taxon>
    </lineage>
</organism>
<comment type="caution">
    <text evidence="2">The sequence shown here is derived from an EMBL/GenBank/DDBJ whole genome shotgun (WGS) entry which is preliminary data.</text>
</comment>
<evidence type="ECO:0000256" key="1">
    <source>
        <dbReference type="SAM" id="MobiDB-lite"/>
    </source>
</evidence>
<dbReference type="EMBL" id="JAUDZG010000001">
    <property type="protein sequence ID" value="KAK3309418.1"/>
    <property type="molecule type" value="Genomic_DNA"/>
</dbReference>
<feature type="region of interest" description="Disordered" evidence="1">
    <location>
        <begin position="52"/>
        <end position="78"/>
    </location>
</feature>